<evidence type="ECO:0000313" key="3">
    <source>
        <dbReference type="Proteomes" id="UP000536835"/>
    </source>
</evidence>
<dbReference type="PANTHER" id="PTHR35010">
    <property type="entry name" value="BLL4672 PROTEIN-RELATED"/>
    <property type="match status" value="1"/>
</dbReference>
<dbReference type="InterPro" id="IPR001387">
    <property type="entry name" value="Cro/C1-type_HTH"/>
</dbReference>
<dbReference type="SUPFAM" id="SSF47413">
    <property type="entry name" value="lambda repressor-like DNA-binding domains"/>
    <property type="match status" value="1"/>
</dbReference>
<name>A0A7Y3W6I1_9PROT</name>
<comment type="caution">
    <text evidence="2">The sequence shown here is derived from an EMBL/GenBank/DDBJ whole genome shotgun (WGS) entry which is preliminary data.</text>
</comment>
<dbReference type="Pfam" id="PF13560">
    <property type="entry name" value="HTH_31"/>
    <property type="match status" value="1"/>
</dbReference>
<evidence type="ECO:0000259" key="1">
    <source>
        <dbReference type="PROSITE" id="PS50943"/>
    </source>
</evidence>
<dbReference type="Proteomes" id="UP000536835">
    <property type="component" value="Unassembled WGS sequence"/>
</dbReference>
<feature type="domain" description="HTH cro/C1-type" evidence="1">
    <location>
        <begin position="6"/>
        <end position="60"/>
    </location>
</feature>
<dbReference type="RefSeq" id="WP_173201132.1">
    <property type="nucleotide sequence ID" value="NZ_JABFCX010000003.1"/>
</dbReference>
<dbReference type="InterPro" id="IPR010982">
    <property type="entry name" value="Lambda_DNA-bd_dom_sf"/>
</dbReference>
<dbReference type="CDD" id="cd00093">
    <property type="entry name" value="HTH_XRE"/>
    <property type="match status" value="1"/>
</dbReference>
<dbReference type="Pfam" id="PF17765">
    <property type="entry name" value="MLTR_LBD"/>
    <property type="match status" value="1"/>
</dbReference>
<accession>A0A7Y3W6I1</accession>
<dbReference type="SMART" id="SM00530">
    <property type="entry name" value="HTH_XRE"/>
    <property type="match status" value="1"/>
</dbReference>
<dbReference type="Gene3D" id="3.30.450.180">
    <property type="match status" value="1"/>
</dbReference>
<dbReference type="GO" id="GO:0003677">
    <property type="term" value="F:DNA binding"/>
    <property type="evidence" value="ECO:0007669"/>
    <property type="project" value="InterPro"/>
</dbReference>
<proteinExistence type="predicted"/>
<reference evidence="2 3" key="1">
    <citation type="submission" date="2020-05" db="EMBL/GenBank/DDBJ databases">
        <title>Parvularcula mediterraneae sp. nov., isolated from polypropylene straw from shallow seawater of the seashore of Laganas in Zakynthos island, Greece.</title>
        <authorList>
            <person name="Szabo I."/>
            <person name="Al-Omari J."/>
            <person name="Rado J."/>
            <person name="Szerdahelyi G.S."/>
        </authorList>
    </citation>
    <scope>NUCLEOTIDE SEQUENCE [LARGE SCALE GENOMIC DNA]</scope>
    <source>
        <strain evidence="2 3">ZS-1/3</strain>
    </source>
</reference>
<evidence type="ECO:0000313" key="2">
    <source>
        <dbReference type="EMBL" id="NNU17573.1"/>
    </source>
</evidence>
<dbReference type="EMBL" id="JABFCX010000003">
    <property type="protein sequence ID" value="NNU17573.1"/>
    <property type="molecule type" value="Genomic_DNA"/>
</dbReference>
<keyword evidence="3" id="KW-1185">Reference proteome</keyword>
<dbReference type="PROSITE" id="PS50943">
    <property type="entry name" value="HTH_CROC1"/>
    <property type="match status" value="1"/>
</dbReference>
<sequence>MFGQELKRWRQTRRLSQEALAGLASVSARHLSCLERGVSWPSEAMVLRLSRALDLPLRERNGLLGAAGFAQRWHDGGEAIPEPLVPVVDRILSGGNVPSYAINGRYEVLRANQLGWGVLKTLAPQADEGTDVARLFLRKGPHRDMILDYPETARAFLARLRNDAAGQGPSSPLHDVIAEAEADPVIGSSEPASGSMPVLPIRINFLGQETSWITVLLSFGTPQDAMVEQLVIEQFIPADDATEALLKTLMAAG</sequence>
<dbReference type="AlphaFoldDB" id="A0A7Y3W6I1"/>
<organism evidence="2 3">
    <name type="scientific">Parvularcula mediterranea</name>
    <dbReference type="NCBI Taxonomy" id="2732508"/>
    <lineage>
        <taxon>Bacteria</taxon>
        <taxon>Pseudomonadati</taxon>
        <taxon>Pseudomonadota</taxon>
        <taxon>Alphaproteobacteria</taxon>
        <taxon>Parvularculales</taxon>
        <taxon>Parvularculaceae</taxon>
        <taxon>Parvularcula</taxon>
    </lineage>
</organism>
<gene>
    <name evidence="2" type="ORF">HK107_14675</name>
</gene>
<dbReference type="PANTHER" id="PTHR35010:SF4">
    <property type="entry name" value="BLL5781 PROTEIN"/>
    <property type="match status" value="1"/>
</dbReference>
<dbReference type="InterPro" id="IPR041413">
    <property type="entry name" value="MLTR_LBD"/>
</dbReference>
<protein>
    <submittedName>
        <fullName evidence="2">Helix-turn-helix domain-containing protein</fullName>
    </submittedName>
</protein>
<dbReference type="Gene3D" id="1.10.260.40">
    <property type="entry name" value="lambda repressor-like DNA-binding domains"/>
    <property type="match status" value="1"/>
</dbReference>